<feature type="transmembrane region" description="Helical" evidence="17">
    <location>
        <begin position="376"/>
        <end position="397"/>
    </location>
</feature>
<keyword evidence="8" id="KW-0999">Mitochondrion inner membrane</keyword>
<keyword evidence="13 17" id="KW-0830">Ubiquinone</keyword>
<keyword evidence="14 17" id="KW-0496">Mitochondrion</keyword>
<feature type="domain" description="NADH-Ubiquinone oxidoreductase (complex I) chain 5 N-terminal" evidence="19">
    <location>
        <begin position="47"/>
        <end position="91"/>
    </location>
</feature>
<dbReference type="Pfam" id="PF00662">
    <property type="entry name" value="Proton_antipo_N"/>
    <property type="match status" value="1"/>
</dbReference>
<feature type="transmembrane region" description="Helical" evidence="17">
    <location>
        <begin position="88"/>
        <end position="106"/>
    </location>
</feature>
<feature type="transmembrane region" description="Helical" evidence="17">
    <location>
        <begin position="331"/>
        <end position="356"/>
    </location>
</feature>
<dbReference type="Pfam" id="PF00361">
    <property type="entry name" value="Proton_antipo_M"/>
    <property type="match status" value="1"/>
</dbReference>
<evidence type="ECO:0000256" key="5">
    <source>
        <dbReference type="ARBA" id="ARBA00022448"/>
    </source>
</evidence>
<dbReference type="GO" id="GO:0003954">
    <property type="term" value="F:NADH dehydrogenase activity"/>
    <property type="evidence" value="ECO:0007669"/>
    <property type="project" value="TreeGrafter"/>
</dbReference>
<accession>A0A345K5R8</accession>
<dbReference type="GO" id="GO:0008137">
    <property type="term" value="F:NADH dehydrogenase (ubiquinone) activity"/>
    <property type="evidence" value="ECO:0007669"/>
    <property type="project" value="UniProtKB-EC"/>
</dbReference>
<keyword evidence="7 17" id="KW-0812">Transmembrane</keyword>
<proteinExistence type="inferred from homology"/>
<comment type="similarity">
    <text evidence="17">Belongs to the complex I subunit 5 family.</text>
</comment>
<evidence type="ECO:0000256" key="12">
    <source>
        <dbReference type="ARBA" id="ARBA00023027"/>
    </source>
</evidence>
<evidence type="ECO:0000256" key="9">
    <source>
        <dbReference type="ARBA" id="ARBA00022967"/>
    </source>
</evidence>
<comment type="function">
    <text evidence="17">Core subunit of the mitochondrial membrane respiratory chain NADH dehydrogenase (Complex I) which catalyzes electron transfer from NADH through the respiratory chain, using ubiquinone as an electron acceptor. Essential for the catalytic activity and assembly of complex I.</text>
</comment>
<feature type="transmembrane region" description="Helical" evidence="17">
    <location>
        <begin position="45"/>
        <end position="67"/>
    </location>
</feature>
<evidence type="ECO:0000256" key="14">
    <source>
        <dbReference type="ARBA" id="ARBA00023128"/>
    </source>
</evidence>
<evidence type="ECO:0000256" key="16">
    <source>
        <dbReference type="ARBA" id="ARBA00049551"/>
    </source>
</evidence>
<keyword evidence="9" id="KW-1278">Translocase</keyword>
<evidence type="ECO:0000256" key="7">
    <source>
        <dbReference type="ARBA" id="ARBA00022692"/>
    </source>
</evidence>
<keyword evidence="5 17" id="KW-0813">Transport</keyword>
<reference evidence="21" key="1">
    <citation type="journal article" date="2018" name="Mol. Phylogenet. Evol.">
        <title>Species delimitation and mitogenome phylogenetics in the subterranean genus Pseudoniphargus (Crustacea: Amphipoda).</title>
        <authorList>
            <person name="Stokkan M."/>
            <person name="Jurado-Rivera J.A."/>
            <person name="Oromi P."/>
            <person name="Juan C."/>
            <person name="Jaume D."/>
            <person name="Pons J."/>
        </authorList>
    </citation>
    <scope>NUCLEOTIDE SEQUENCE</scope>
</reference>
<evidence type="ECO:0000259" key="18">
    <source>
        <dbReference type="Pfam" id="PF00361"/>
    </source>
</evidence>
<dbReference type="EC" id="7.1.1.2" evidence="3 17"/>
<comment type="subcellular location">
    <subcellularLocation>
        <location evidence="2">Mitochondrion inner membrane</location>
        <topology evidence="2">Multi-pass membrane protein</topology>
    </subcellularLocation>
</comment>
<feature type="domain" description="NADH dehydrogenase subunit 5 C-terminal" evidence="20">
    <location>
        <begin position="391"/>
        <end position="564"/>
    </location>
</feature>
<feature type="transmembrane region" description="Helical" evidence="17">
    <location>
        <begin position="271"/>
        <end position="296"/>
    </location>
</feature>
<feature type="transmembrane region" description="Helical" evidence="17">
    <location>
        <begin position="153"/>
        <end position="173"/>
    </location>
</feature>
<evidence type="ECO:0000256" key="2">
    <source>
        <dbReference type="ARBA" id="ARBA00004448"/>
    </source>
</evidence>
<comment type="catalytic activity">
    <reaction evidence="16 17">
        <text>a ubiquinone + NADH + 5 H(+)(in) = a ubiquinol + NAD(+) + 4 H(+)(out)</text>
        <dbReference type="Rhea" id="RHEA:29091"/>
        <dbReference type="Rhea" id="RHEA-COMP:9565"/>
        <dbReference type="Rhea" id="RHEA-COMP:9566"/>
        <dbReference type="ChEBI" id="CHEBI:15378"/>
        <dbReference type="ChEBI" id="CHEBI:16389"/>
        <dbReference type="ChEBI" id="CHEBI:17976"/>
        <dbReference type="ChEBI" id="CHEBI:57540"/>
        <dbReference type="ChEBI" id="CHEBI:57945"/>
        <dbReference type="EC" id="7.1.1.2"/>
    </reaction>
</comment>
<evidence type="ECO:0000256" key="6">
    <source>
        <dbReference type="ARBA" id="ARBA00022660"/>
    </source>
</evidence>
<evidence type="ECO:0000256" key="15">
    <source>
        <dbReference type="ARBA" id="ARBA00023136"/>
    </source>
</evidence>
<evidence type="ECO:0000256" key="8">
    <source>
        <dbReference type="ARBA" id="ARBA00022792"/>
    </source>
</evidence>
<dbReference type="InterPro" id="IPR003945">
    <property type="entry name" value="NU5C-like"/>
</dbReference>
<evidence type="ECO:0000256" key="4">
    <source>
        <dbReference type="ARBA" id="ARBA00021096"/>
    </source>
</evidence>
<dbReference type="AlphaFoldDB" id="A0A345K5R8"/>
<evidence type="ECO:0000256" key="1">
    <source>
        <dbReference type="ARBA" id="ARBA00003257"/>
    </source>
</evidence>
<dbReference type="InterPro" id="IPR010934">
    <property type="entry name" value="NADH_DH_su5_C"/>
</dbReference>
<evidence type="ECO:0000256" key="10">
    <source>
        <dbReference type="ARBA" id="ARBA00022982"/>
    </source>
</evidence>
<evidence type="ECO:0000313" key="21">
    <source>
        <dbReference type="EMBL" id="AXH38210.1"/>
    </source>
</evidence>
<dbReference type="PANTHER" id="PTHR42829">
    <property type="entry name" value="NADH-UBIQUINONE OXIDOREDUCTASE CHAIN 5"/>
    <property type="match status" value="1"/>
</dbReference>
<evidence type="ECO:0000256" key="17">
    <source>
        <dbReference type="RuleBase" id="RU003404"/>
    </source>
</evidence>
<keyword evidence="10" id="KW-0249">Electron transport</keyword>
<keyword evidence="12 17" id="KW-0520">NAD</keyword>
<geneLocation type="mitochondrion" evidence="21"/>
<protein>
    <recommendedName>
        <fullName evidence="4 17">NADH-ubiquinone oxidoreductase chain 5</fullName>
        <ecNumber evidence="3 17">7.1.1.2</ecNumber>
    </recommendedName>
</protein>
<evidence type="ECO:0000256" key="13">
    <source>
        <dbReference type="ARBA" id="ARBA00023075"/>
    </source>
</evidence>
<dbReference type="PRINTS" id="PR01434">
    <property type="entry name" value="NADHDHGNASE5"/>
</dbReference>
<evidence type="ECO:0000259" key="19">
    <source>
        <dbReference type="Pfam" id="PF00662"/>
    </source>
</evidence>
<dbReference type="GO" id="GO:0005743">
    <property type="term" value="C:mitochondrial inner membrane"/>
    <property type="evidence" value="ECO:0007669"/>
    <property type="project" value="UniProtKB-SubCell"/>
</dbReference>
<feature type="transmembrane region" description="Helical" evidence="17">
    <location>
        <begin position="214"/>
        <end position="233"/>
    </location>
</feature>
<gene>
    <name evidence="21" type="primary">nad5</name>
</gene>
<comment type="function">
    <text evidence="1">Core subunit of the mitochondrial membrane respiratory chain NADH dehydrogenase (Complex I) that is believed to belong to the minimal assembly required for catalysis. Complex I functions in the transfer of electrons from NADH to the respiratory chain. The immediate electron acceptor for the enzyme is believed to be ubiquinone.</text>
</comment>
<dbReference type="GO" id="GO:0015990">
    <property type="term" value="P:electron transport coupled proton transport"/>
    <property type="evidence" value="ECO:0007669"/>
    <property type="project" value="TreeGrafter"/>
</dbReference>
<name>A0A345K5R8_9CRUS</name>
<dbReference type="GO" id="GO:0042773">
    <property type="term" value="P:ATP synthesis coupled electron transport"/>
    <property type="evidence" value="ECO:0007669"/>
    <property type="project" value="InterPro"/>
</dbReference>
<keyword evidence="11 17" id="KW-1133">Transmembrane helix</keyword>
<feature type="transmembrane region" description="Helical" evidence="17">
    <location>
        <begin position="547"/>
        <end position="566"/>
    </location>
</feature>
<evidence type="ECO:0000256" key="3">
    <source>
        <dbReference type="ARBA" id="ARBA00012944"/>
    </source>
</evidence>
<evidence type="ECO:0000256" key="11">
    <source>
        <dbReference type="ARBA" id="ARBA00022989"/>
    </source>
</evidence>
<feature type="transmembrane region" description="Helical" evidence="17">
    <location>
        <begin position="179"/>
        <end position="202"/>
    </location>
</feature>
<feature type="transmembrane region" description="Helical" evidence="17">
    <location>
        <begin position="456"/>
        <end position="479"/>
    </location>
</feature>
<evidence type="ECO:0000259" key="20">
    <source>
        <dbReference type="Pfam" id="PF06455"/>
    </source>
</evidence>
<dbReference type="InterPro" id="IPR001516">
    <property type="entry name" value="Proton_antipo_N"/>
</dbReference>
<dbReference type="PANTHER" id="PTHR42829:SF2">
    <property type="entry name" value="NADH-UBIQUINONE OXIDOREDUCTASE CHAIN 5"/>
    <property type="match status" value="1"/>
</dbReference>
<feature type="transmembrane region" description="Helical" evidence="17">
    <location>
        <begin position="239"/>
        <end position="259"/>
    </location>
</feature>
<feature type="transmembrane region" description="Helical" evidence="17">
    <location>
        <begin position="418"/>
        <end position="440"/>
    </location>
</feature>
<dbReference type="InterPro" id="IPR001750">
    <property type="entry name" value="ND/Mrp_TM"/>
</dbReference>
<organism evidence="21">
    <name type="scientific">Pseudoniphargus sp. 1-Portugal</name>
    <dbReference type="NCBI Taxonomy" id="2212668"/>
    <lineage>
        <taxon>Eukaryota</taxon>
        <taxon>Metazoa</taxon>
        <taxon>Ecdysozoa</taxon>
        <taxon>Arthropoda</taxon>
        <taxon>Crustacea</taxon>
        <taxon>Multicrustacea</taxon>
        <taxon>Malacostraca</taxon>
        <taxon>Eumalacostraca</taxon>
        <taxon>Peracarida</taxon>
        <taxon>Amphipoda</taxon>
        <taxon>Senticaudata</taxon>
        <taxon>Gammarida</taxon>
        <taxon>Crangonyctidira</taxon>
        <taxon>Allocrangonyctoidea</taxon>
        <taxon>Allocrangonyctidae</taxon>
        <taxon>Pseudoniphargus</taxon>
    </lineage>
</organism>
<dbReference type="Pfam" id="PF06455">
    <property type="entry name" value="NADH5_C"/>
    <property type="match status" value="1"/>
</dbReference>
<feature type="transmembrane region" description="Helical" evidence="17">
    <location>
        <begin position="12"/>
        <end position="33"/>
    </location>
</feature>
<feature type="domain" description="NADH:quinone oxidoreductase/Mrp antiporter transmembrane" evidence="18">
    <location>
        <begin position="108"/>
        <end position="382"/>
    </location>
</feature>
<dbReference type="EMBL" id="MH592151">
    <property type="protein sequence ID" value="AXH38210.1"/>
    <property type="molecule type" value="Genomic_DNA"/>
</dbReference>
<feature type="transmembrane region" description="Helical" evidence="17">
    <location>
        <begin position="112"/>
        <end position="132"/>
    </location>
</feature>
<keyword evidence="6" id="KW-0679">Respiratory chain</keyword>
<sequence>MKLELNIYKIFFFLLILSSVWLVLFSLASVFYNKSFFLEWEIMCWSGMSIVVSLIFDWVSLMFLAVVSFISGSIMKYSYYYMEGEKNFLRFVMILLLFVGSMMILIVSPNLISLLLGWDGLGLSSYILVVYYQNESSANAGMLTILSNRVGDVMILMSIGLLSGLGGWNYYMFDMIDSSAVTSMILVAGLTKSAQMPFSAWLPAAMAAPTPVSSLVHSSTLVTAGVYLLIRFYPVMSGIHYFWSSLMIVSIVTMVFAGLGANFETDMKKVVALSTLSQLGLMMSILSVGLVSLSFFHLITHAMFKSSLFMCVGFMMHNLGGNQDGRQMSGFSLLSPVMMSYFLVVNMALMGFPFLAGFYSKDLILESMFMMSGSHLVIISLMLGTGLTFSYSLRIMYMASSSVEAMNMSSGVSDMEKDVLQSVSGLVVASISMGFIWSWVCFSESEVIMLSYSEKYSIICVGILFGSGVYMVMMNSLWLTNKVISFNMNSKMFYLPEISVDLVSKPFVGLGHIWDKTLDKGWMEFYGGKGGEYIMGKGASKLQMGQSSVMVSGYLLSAVYLLGVFVSSF</sequence>
<keyword evidence="15 17" id="KW-0472">Membrane</keyword>